<dbReference type="PANTHER" id="PTHR33064">
    <property type="entry name" value="POL PROTEIN"/>
    <property type="match status" value="1"/>
</dbReference>
<dbReference type="InterPro" id="IPR043502">
    <property type="entry name" value="DNA/RNA_pol_sf"/>
</dbReference>
<dbReference type="InterPro" id="IPR051320">
    <property type="entry name" value="Viral_Replic_Matur_Polypro"/>
</dbReference>
<sequence length="146" mass="16612">MEYLGHIIRPDGLSPMQTKVTKIRETAGPCTKRQLNSFLGLAGYYRKFIPHFATQACPLTDLTKKRQPNQLEWEEEQELAFNNLKRHLSTSPVLLLPDVKTTFTLRTDASNIGLETVLLQEADGVKRLVAIASRKLMPREKNYSTI</sequence>
<proteinExistence type="predicted"/>
<dbReference type="PANTHER" id="PTHR33064:SF29">
    <property type="entry name" value="PEPTIDASE A2 DOMAIN-CONTAINING PROTEIN-RELATED"/>
    <property type="match status" value="1"/>
</dbReference>
<evidence type="ECO:0000313" key="3">
    <source>
        <dbReference type="Proteomes" id="UP001286313"/>
    </source>
</evidence>
<dbReference type="FunFam" id="3.30.70.270:FF:000026">
    <property type="entry name" value="Transposon Ty3-G Gag-Pol polyprotein"/>
    <property type="match status" value="1"/>
</dbReference>
<gene>
    <name evidence="2" type="ORF">Pcinc_001303</name>
</gene>
<dbReference type="GO" id="GO:0071897">
    <property type="term" value="P:DNA biosynthetic process"/>
    <property type="evidence" value="ECO:0007669"/>
    <property type="project" value="UniProtKB-ARBA"/>
</dbReference>
<dbReference type="SUPFAM" id="SSF56672">
    <property type="entry name" value="DNA/RNA polymerases"/>
    <property type="match status" value="1"/>
</dbReference>
<evidence type="ECO:0000259" key="1">
    <source>
        <dbReference type="Pfam" id="PF17919"/>
    </source>
</evidence>
<dbReference type="InterPro" id="IPR041577">
    <property type="entry name" value="RT_RNaseH_2"/>
</dbReference>
<name>A0AAE1GN55_PETCI</name>
<reference evidence="2" key="1">
    <citation type="submission" date="2023-10" db="EMBL/GenBank/DDBJ databases">
        <title>Genome assemblies of two species of porcelain crab, Petrolisthes cinctipes and Petrolisthes manimaculis (Anomura: Porcellanidae).</title>
        <authorList>
            <person name="Angst P."/>
        </authorList>
    </citation>
    <scope>NUCLEOTIDE SEQUENCE</scope>
    <source>
        <strain evidence="2">PB745_01</strain>
        <tissue evidence="2">Gill</tissue>
    </source>
</reference>
<organism evidence="2 3">
    <name type="scientific">Petrolisthes cinctipes</name>
    <name type="common">Flat porcelain crab</name>
    <dbReference type="NCBI Taxonomy" id="88211"/>
    <lineage>
        <taxon>Eukaryota</taxon>
        <taxon>Metazoa</taxon>
        <taxon>Ecdysozoa</taxon>
        <taxon>Arthropoda</taxon>
        <taxon>Crustacea</taxon>
        <taxon>Multicrustacea</taxon>
        <taxon>Malacostraca</taxon>
        <taxon>Eumalacostraca</taxon>
        <taxon>Eucarida</taxon>
        <taxon>Decapoda</taxon>
        <taxon>Pleocyemata</taxon>
        <taxon>Anomura</taxon>
        <taxon>Galatheoidea</taxon>
        <taxon>Porcellanidae</taxon>
        <taxon>Petrolisthes</taxon>
    </lineage>
</organism>
<evidence type="ECO:0000313" key="2">
    <source>
        <dbReference type="EMBL" id="KAK3894946.1"/>
    </source>
</evidence>
<dbReference type="Proteomes" id="UP001286313">
    <property type="component" value="Unassembled WGS sequence"/>
</dbReference>
<comment type="caution">
    <text evidence="2">The sequence shown here is derived from an EMBL/GenBank/DDBJ whole genome shotgun (WGS) entry which is preliminary data.</text>
</comment>
<dbReference type="Gene3D" id="3.30.70.270">
    <property type="match status" value="1"/>
</dbReference>
<keyword evidence="3" id="KW-1185">Reference proteome</keyword>
<dbReference type="EMBL" id="JAWQEG010000077">
    <property type="protein sequence ID" value="KAK3894946.1"/>
    <property type="molecule type" value="Genomic_DNA"/>
</dbReference>
<dbReference type="Pfam" id="PF17919">
    <property type="entry name" value="RT_RNaseH_2"/>
    <property type="match status" value="1"/>
</dbReference>
<dbReference type="InterPro" id="IPR043128">
    <property type="entry name" value="Rev_trsase/Diguanyl_cyclase"/>
</dbReference>
<dbReference type="AlphaFoldDB" id="A0AAE1GN55"/>
<accession>A0AAE1GN55</accession>
<feature type="domain" description="Reverse transcriptase/retrotransposon-derived protein RNase H-like" evidence="1">
    <location>
        <begin position="73"/>
        <end position="146"/>
    </location>
</feature>
<protein>
    <recommendedName>
        <fullName evidence="1">Reverse transcriptase/retrotransposon-derived protein RNase H-like domain-containing protein</fullName>
    </recommendedName>
</protein>